<feature type="region of interest" description="Disordered" evidence="1">
    <location>
        <begin position="77"/>
        <end position="115"/>
    </location>
</feature>
<keyword evidence="3" id="KW-1185">Reference proteome</keyword>
<feature type="region of interest" description="Disordered" evidence="1">
    <location>
        <begin position="1"/>
        <end position="24"/>
    </location>
</feature>
<evidence type="ECO:0000313" key="2">
    <source>
        <dbReference type="EMBL" id="KAI1518310.1"/>
    </source>
</evidence>
<organism evidence="2 3">
    <name type="scientific">Pyrenophora tritici-repentis</name>
    <dbReference type="NCBI Taxonomy" id="45151"/>
    <lineage>
        <taxon>Eukaryota</taxon>
        <taxon>Fungi</taxon>
        <taxon>Dikarya</taxon>
        <taxon>Ascomycota</taxon>
        <taxon>Pezizomycotina</taxon>
        <taxon>Dothideomycetes</taxon>
        <taxon>Pleosporomycetidae</taxon>
        <taxon>Pleosporales</taxon>
        <taxon>Pleosporineae</taxon>
        <taxon>Pleosporaceae</taxon>
        <taxon>Pyrenophora</taxon>
    </lineage>
</organism>
<comment type="caution">
    <text evidence="2">The sequence shown here is derived from an EMBL/GenBank/DDBJ whole genome shotgun (WGS) entry which is preliminary data.</text>
</comment>
<accession>A0A922NMA4</accession>
<dbReference type="AlphaFoldDB" id="A0A922NMA4"/>
<sequence>MLAHGPSGSAKGKVAKGCHSRSGDEEIARQENLWMAFGKERRNACVDSGRAVKVQRRSRSHGYTRSTVMRIRFQNDGFLTNSSPNDVDANDPCHETSTTSPQNPPTQHHPKNRCVTSNPSCDLLLTPGTANTKITPNSTSITHASTNTVYPYSPLLITLTLKQAVKRTHHIVPATPAPLCIPP</sequence>
<dbReference type="EMBL" id="NRDI02000002">
    <property type="protein sequence ID" value="KAI1518310.1"/>
    <property type="molecule type" value="Genomic_DNA"/>
</dbReference>
<proteinExistence type="predicted"/>
<dbReference type="Proteomes" id="UP000249757">
    <property type="component" value="Unassembled WGS sequence"/>
</dbReference>
<evidence type="ECO:0000256" key="1">
    <source>
        <dbReference type="SAM" id="MobiDB-lite"/>
    </source>
</evidence>
<name>A0A922NMA4_9PLEO</name>
<reference evidence="3" key="1">
    <citation type="journal article" date="2022" name="Microb. Genom.">
        <title>A global pangenome for the wheat fungal pathogen Pyrenophora tritici-repentis and prediction of effector protein structural homology.</title>
        <authorList>
            <person name="Moolhuijzen P.M."/>
            <person name="See P.T."/>
            <person name="Shi G."/>
            <person name="Powell H.R."/>
            <person name="Cockram J."/>
            <person name="Jorgensen L.N."/>
            <person name="Benslimane H."/>
            <person name="Strelkov S.E."/>
            <person name="Turner J."/>
            <person name="Liu Z."/>
            <person name="Moffat C.S."/>
        </authorList>
    </citation>
    <scope>NUCLEOTIDE SEQUENCE [LARGE SCALE GENOMIC DNA]</scope>
</reference>
<protein>
    <submittedName>
        <fullName evidence="2">Integral membrane protein</fullName>
    </submittedName>
</protein>
<evidence type="ECO:0000313" key="3">
    <source>
        <dbReference type="Proteomes" id="UP000249757"/>
    </source>
</evidence>
<gene>
    <name evidence="2" type="ORF">Ptr86124_001438</name>
</gene>